<feature type="compositionally biased region" description="Pro residues" evidence="1">
    <location>
        <begin position="546"/>
        <end position="555"/>
    </location>
</feature>
<evidence type="ECO:0000313" key="2">
    <source>
        <dbReference type="EMBL" id="QJA88960.1"/>
    </source>
</evidence>
<dbReference type="EMBL" id="MT142814">
    <property type="protein sequence ID" value="QJA88960.1"/>
    <property type="molecule type" value="Genomic_DNA"/>
</dbReference>
<name>A0A6M3L3G0_9ZZZZ</name>
<evidence type="ECO:0000256" key="1">
    <source>
        <dbReference type="SAM" id="MobiDB-lite"/>
    </source>
</evidence>
<proteinExistence type="predicted"/>
<dbReference type="AlphaFoldDB" id="A0A6M3L3G0"/>
<protein>
    <submittedName>
        <fullName evidence="2">Uncharacterized protein</fullName>
    </submittedName>
</protein>
<accession>A0A6M3L3G0</accession>
<organism evidence="2">
    <name type="scientific">viral metagenome</name>
    <dbReference type="NCBI Taxonomy" id="1070528"/>
    <lineage>
        <taxon>unclassified sequences</taxon>
        <taxon>metagenomes</taxon>
        <taxon>organismal metagenomes</taxon>
    </lineage>
</organism>
<sequence>MTVENEVVTEVTSLRDFWLHRTNKIKEWYKLRYMDDVYQQKNYESVVMNDPKTLFNLSQYMLSAIPARHKIPLASEDESQRKLIGKSERALVSLWREVDSRLMRSGRRPWRWEFADFVLITGWYAVFAAVLKNDDGSPKFIADVWNPANTFQEWDDEGLSRCAQVYSVSLTNAKRLCDKFGWPMPEALNVPTISSNVSVEVINYWKRQGGEVLNGVMFDKKFVKGLQSEDFDEIPILTGPAAGEASWGGYGLGDSNWTQRYGESILEPNAEIYNYQNRNMSFIMQILRDNAQPPIIDKNAGARALIKPEDVVSGAIIHTELDQEVGPMRQIRLQEELNVAQSIFSQQVQQGGFPYTLFGAVPSTLDLSGFAIGLLMTAAQNVIGSYKEAMTFVLQEIDRIWLEEYKRGDYEAITISGRMRGGETASLFHEDYSPEDVPDCTYIDVTVPLATPSDLVQKMAIARQAKPIGDILDVTTILDEILDIQDPALVQKRLDESRFEESQPMVVLKMVLEAKEKERKFREEGEEQYAEILAMFSSQLMGSLGAPPPGSPSPAQPGVSPAAGREGTRGVPATLSRQIAGSPSPQRVAEEEGR</sequence>
<feature type="compositionally biased region" description="Polar residues" evidence="1">
    <location>
        <begin position="575"/>
        <end position="585"/>
    </location>
</feature>
<reference evidence="2" key="1">
    <citation type="submission" date="2020-03" db="EMBL/GenBank/DDBJ databases">
        <title>The deep terrestrial virosphere.</title>
        <authorList>
            <person name="Holmfeldt K."/>
            <person name="Nilsson E."/>
            <person name="Simone D."/>
            <person name="Lopez-Fernandez M."/>
            <person name="Wu X."/>
            <person name="de Brujin I."/>
            <person name="Lundin D."/>
            <person name="Andersson A."/>
            <person name="Bertilsson S."/>
            <person name="Dopson M."/>
        </authorList>
    </citation>
    <scope>NUCLEOTIDE SEQUENCE</scope>
    <source>
        <strain evidence="2">MM415B02637</strain>
    </source>
</reference>
<gene>
    <name evidence="2" type="ORF">MM415B02637_0013</name>
</gene>
<feature type="region of interest" description="Disordered" evidence="1">
    <location>
        <begin position="540"/>
        <end position="594"/>
    </location>
</feature>